<name>A0A843U4T7_COLES</name>
<accession>A0A843U4T7</accession>
<comment type="caution">
    <text evidence="2">The sequence shown here is derived from an EMBL/GenBank/DDBJ whole genome shotgun (WGS) entry which is preliminary data.</text>
</comment>
<keyword evidence="3" id="KW-1185">Reference proteome</keyword>
<protein>
    <submittedName>
        <fullName evidence="2">Uncharacterized protein</fullName>
    </submittedName>
</protein>
<organism evidence="2 3">
    <name type="scientific">Colocasia esculenta</name>
    <name type="common">Wild taro</name>
    <name type="synonym">Arum esculentum</name>
    <dbReference type="NCBI Taxonomy" id="4460"/>
    <lineage>
        <taxon>Eukaryota</taxon>
        <taxon>Viridiplantae</taxon>
        <taxon>Streptophyta</taxon>
        <taxon>Embryophyta</taxon>
        <taxon>Tracheophyta</taxon>
        <taxon>Spermatophyta</taxon>
        <taxon>Magnoliopsida</taxon>
        <taxon>Liliopsida</taxon>
        <taxon>Araceae</taxon>
        <taxon>Aroideae</taxon>
        <taxon>Colocasieae</taxon>
        <taxon>Colocasia</taxon>
    </lineage>
</organism>
<dbReference type="EMBL" id="NMUH01000313">
    <property type="protein sequence ID" value="MQL76704.1"/>
    <property type="molecule type" value="Genomic_DNA"/>
</dbReference>
<evidence type="ECO:0000256" key="1">
    <source>
        <dbReference type="SAM" id="MobiDB-lite"/>
    </source>
</evidence>
<sequence>MGCEWAAAQEVTKNPQVAAAANEGPRKNRGEKKKAAAGGIVKGGRKEKGRAEQKERGSSSSQREAKKQQKREREATKLLWALRHSHLKQQHQGERKREVSTVVLACSPRRSQKKEAATILLHLGSVRKEREEMFPSLWKAAVLDSFNTRYHRSGLQRPPALVHNGPFLDMSGEHYHVP</sequence>
<dbReference type="Proteomes" id="UP000652761">
    <property type="component" value="Unassembled WGS sequence"/>
</dbReference>
<evidence type="ECO:0000313" key="2">
    <source>
        <dbReference type="EMBL" id="MQL76704.1"/>
    </source>
</evidence>
<proteinExistence type="predicted"/>
<reference evidence="2" key="1">
    <citation type="submission" date="2017-07" db="EMBL/GenBank/DDBJ databases">
        <title>Taro Niue Genome Assembly and Annotation.</title>
        <authorList>
            <person name="Atibalentja N."/>
            <person name="Keating K."/>
            <person name="Fields C.J."/>
        </authorList>
    </citation>
    <scope>NUCLEOTIDE SEQUENCE</scope>
    <source>
        <strain evidence="2">Niue_2</strain>
        <tissue evidence="2">Leaf</tissue>
    </source>
</reference>
<dbReference type="AlphaFoldDB" id="A0A843U4T7"/>
<evidence type="ECO:0000313" key="3">
    <source>
        <dbReference type="Proteomes" id="UP000652761"/>
    </source>
</evidence>
<feature type="region of interest" description="Disordered" evidence="1">
    <location>
        <begin position="1"/>
        <end position="76"/>
    </location>
</feature>
<gene>
    <name evidence="2" type="ORF">Taro_009080</name>
</gene>
<feature type="compositionally biased region" description="Basic and acidic residues" evidence="1">
    <location>
        <begin position="44"/>
        <end position="76"/>
    </location>
</feature>